<gene>
    <name evidence="2" type="ORF">CRG98_044897</name>
</gene>
<feature type="transmembrane region" description="Helical" evidence="1">
    <location>
        <begin position="32"/>
        <end position="54"/>
    </location>
</feature>
<comment type="caution">
    <text evidence="2">The sequence shown here is derived from an EMBL/GenBank/DDBJ whole genome shotgun (WGS) entry which is preliminary data.</text>
</comment>
<dbReference type="EMBL" id="PGOL01005745">
    <property type="protein sequence ID" value="PKI34719.1"/>
    <property type="molecule type" value="Genomic_DNA"/>
</dbReference>
<proteinExistence type="predicted"/>
<protein>
    <recommendedName>
        <fullName evidence="4">Transmembrane protein</fullName>
    </recommendedName>
</protein>
<evidence type="ECO:0000313" key="2">
    <source>
        <dbReference type="EMBL" id="PKI34719.1"/>
    </source>
</evidence>
<name>A0A2I0HSM1_PUNGR</name>
<organism evidence="2 3">
    <name type="scientific">Punica granatum</name>
    <name type="common">Pomegranate</name>
    <dbReference type="NCBI Taxonomy" id="22663"/>
    <lineage>
        <taxon>Eukaryota</taxon>
        <taxon>Viridiplantae</taxon>
        <taxon>Streptophyta</taxon>
        <taxon>Embryophyta</taxon>
        <taxon>Tracheophyta</taxon>
        <taxon>Spermatophyta</taxon>
        <taxon>Magnoliopsida</taxon>
        <taxon>eudicotyledons</taxon>
        <taxon>Gunneridae</taxon>
        <taxon>Pentapetalae</taxon>
        <taxon>rosids</taxon>
        <taxon>malvids</taxon>
        <taxon>Myrtales</taxon>
        <taxon>Lythraceae</taxon>
        <taxon>Punica</taxon>
    </lineage>
</organism>
<keyword evidence="3" id="KW-1185">Reference proteome</keyword>
<accession>A0A2I0HSM1</accession>
<evidence type="ECO:0000313" key="3">
    <source>
        <dbReference type="Proteomes" id="UP000233551"/>
    </source>
</evidence>
<reference evidence="2 3" key="1">
    <citation type="submission" date="2017-11" db="EMBL/GenBank/DDBJ databases">
        <title>De-novo sequencing of pomegranate (Punica granatum L.) genome.</title>
        <authorList>
            <person name="Akparov Z."/>
            <person name="Amiraslanov A."/>
            <person name="Hajiyeva S."/>
            <person name="Abbasov M."/>
            <person name="Kaur K."/>
            <person name="Hamwieh A."/>
            <person name="Solovyev V."/>
            <person name="Salamov A."/>
            <person name="Braich B."/>
            <person name="Kosarev P."/>
            <person name="Mahmoud A."/>
            <person name="Hajiyev E."/>
            <person name="Babayeva S."/>
            <person name="Izzatullayeva V."/>
            <person name="Mammadov A."/>
            <person name="Mammadov A."/>
            <person name="Sharifova S."/>
            <person name="Ojaghi J."/>
            <person name="Eynullazada K."/>
            <person name="Bayramov B."/>
            <person name="Abdulazimova A."/>
            <person name="Shahmuradov I."/>
        </authorList>
    </citation>
    <scope>NUCLEOTIDE SEQUENCE [LARGE SCALE GENOMIC DNA]</scope>
    <source>
        <strain evidence="3">cv. AG2017</strain>
        <tissue evidence="2">Leaf</tissue>
    </source>
</reference>
<keyword evidence="1" id="KW-1133">Transmembrane helix</keyword>
<evidence type="ECO:0000256" key="1">
    <source>
        <dbReference type="SAM" id="Phobius"/>
    </source>
</evidence>
<keyword evidence="1" id="KW-0472">Membrane</keyword>
<sequence length="82" mass="9015">MKNPKSPLISDSTSCFRRLPLVSNSKYSPLQLLSMIVLLASIHVLICLNVYVAFSYKDDGHPLAGKGVRGRIIDKQKATDAL</sequence>
<dbReference type="Proteomes" id="UP000233551">
    <property type="component" value="Unassembled WGS sequence"/>
</dbReference>
<keyword evidence="1" id="KW-0812">Transmembrane</keyword>
<evidence type="ECO:0008006" key="4">
    <source>
        <dbReference type="Google" id="ProtNLM"/>
    </source>
</evidence>
<dbReference type="AlphaFoldDB" id="A0A2I0HSM1"/>